<dbReference type="Pfam" id="PF00270">
    <property type="entry name" value="DEAD"/>
    <property type="match status" value="1"/>
</dbReference>
<dbReference type="GO" id="GO:0006260">
    <property type="term" value="P:DNA replication"/>
    <property type="evidence" value="ECO:0000318"/>
    <property type="project" value="GO_Central"/>
</dbReference>
<evidence type="ECO:0000256" key="3">
    <source>
        <dbReference type="ARBA" id="ARBA00004496"/>
    </source>
</evidence>
<dbReference type="SMART" id="SM00487">
    <property type="entry name" value="DEXDc"/>
    <property type="match status" value="1"/>
</dbReference>
<feature type="domain" description="Helicase ATP-binding" evidence="26">
    <location>
        <begin position="573"/>
        <end position="748"/>
    </location>
</feature>
<dbReference type="InterPro" id="IPR027417">
    <property type="entry name" value="P-loop_NTPase"/>
</dbReference>
<dbReference type="GO" id="GO:0005634">
    <property type="term" value="C:nucleus"/>
    <property type="evidence" value="ECO:0000318"/>
    <property type="project" value="GO_Central"/>
</dbReference>
<dbReference type="Pfam" id="PF00098">
    <property type="entry name" value="zf-CCHC"/>
    <property type="match status" value="1"/>
</dbReference>
<evidence type="ECO:0000256" key="10">
    <source>
        <dbReference type="ARBA" id="ARBA00022806"/>
    </source>
</evidence>
<dbReference type="STRING" id="81824.A9URZ3"/>
<evidence type="ECO:0000259" key="26">
    <source>
        <dbReference type="PROSITE" id="PS51192"/>
    </source>
</evidence>
<evidence type="ECO:0000256" key="23">
    <source>
        <dbReference type="PROSITE-ProRule" id="PRU00047"/>
    </source>
</evidence>
<keyword evidence="15" id="KW-0539">Nucleus</keyword>
<dbReference type="PROSITE" id="PS50158">
    <property type="entry name" value="ZF_CCHC"/>
    <property type="match status" value="1"/>
</dbReference>
<dbReference type="CDD" id="cd22289">
    <property type="entry name" value="RecQL4_SLD2_NTD"/>
    <property type="match status" value="1"/>
</dbReference>
<dbReference type="InterPro" id="IPR001650">
    <property type="entry name" value="Helicase_C-like"/>
</dbReference>
<dbReference type="InterPro" id="IPR036875">
    <property type="entry name" value="Znf_CCHC_sf"/>
</dbReference>
<feature type="region of interest" description="Disordered" evidence="24">
    <location>
        <begin position="44"/>
        <end position="75"/>
    </location>
</feature>
<keyword evidence="11" id="KW-0862">Zinc</keyword>
<evidence type="ECO:0000256" key="1">
    <source>
        <dbReference type="ARBA" id="ARBA00001947"/>
    </source>
</evidence>
<comment type="cofactor">
    <cofactor evidence="1">
        <name>Zn(2+)</name>
        <dbReference type="ChEBI" id="CHEBI:29105"/>
    </cofactor>
</comment>
<evidence type="ECO:0000259" key="27">
    <source>
        <dbReference type="PROSITE" id="PS51194"/>
    </source>
</evidence>
<feature type="domain" description="Helicase C-terminal" evidence="27">
    <location>
        <begin position="768"/>
        <end position="919"/>
    </location>
</feature>
<feature type="compositionally biased region" description="Low complexity" evidence="24">
    <location>
        <begin position="61"/>
        <end position="72"/>
    </location>
</feature>
<protein>
    <recommendedName>
        <fullName evidence="19">ATP-dependent DNA helicase Q4</fullName>
        <ecNumber evidence="17">5.6.2.4</ecNumber>
    </recommendedName>
    <alternativeName>
        <fullName evidence="20">DNA 3'-5' helicase RecQ4</fullName>
    </alternativeName>
    <alternativeName>
        <fullName evidence="21">DNA helicase, RecQ-like type 4</fullName>
    </alternativeName>
    <alternativeName>
        <fullName evidence="22">RecQ protein-like 4</fullName>
    </alternativeName>
</protein>
<feature type="region of interest" description="Disordered" evidence="24">
    <location>
        <begin position="401"/>
        <end position="479"/>
    </location>
</feature>
<dbReference type="GeneID" id="5888532"/>
<feature type="compositionally biased region" description="Low complexity" evidence="24">
    <location>
        <begin position="405"/>
        <end position="417"/>
    </location>
</feature>
<evidence type="ECO:0000313" key="29">
    <source>
        <dbReference type="Proteomes" id="UP000001357"/>
    </source>
</evidence>
<evidence type="ECO:0000256" key="12">
    <source>
        <dbReference type="ARBA" id="ARBA00022840"/>
    </source>
</evidence>
<evidence type="ECO:0000256" key="8">
    <source>
        <dbReference type="ARBA" id="ARBA00022741"/>
    </source>
</evidence>
<dbReference type="Pfam" id="PF00271">
    <property type="entry name" value="Helicase_C"/>
    <property type="match status" value="1"/>
</dbReference>
<feature type="region of interest" description="Disordered" evidence="24">
    <location>
        <begin position="292"/>
        <end position="318"/>
    </location>
</feature>
<keyword evidence="12" id="KW-0067">ATP-binding</keyword>
<sequence>MAGGDLMSIKQRLKSWEREFEAKHGRRPSDADVRAHPAIESVYRSYSNAKRRASRPTQDVPAAPAPTTETTTDSFDATMGKVLREMAVLQRQTLFQAKAPLAPASTAAQQQPSSTCAVTSSKSRQDSDDEGASGAFDAARCLAAFDSGFSLASRKIRQRPRPRTLSEAPFMRAHSPTHTSGGGFATLQLSPMRTPPKAHRHQSTSEAVHRGEYPRIVSSSESHGPKSITEANSVVPTSKLGSTSTAHAMADFEAPASNEFAETAGTGAATKQPHRRLKLDPFSLGLQNIEQTDVSSTGPGRTNFRRLNTKKGGGGFRRGARAKFTRKYKQTHHRNHVGRDACRMCGEEGHWATDCPLRGTSNMHSKFDFDNPIENDSHSIGVELRGPVVPEYRLQRLASAETNEATFPTASATPSAPLHDSGGADSPTPAPSSGLSANHTRPISPPYESQHAHPTKLTKSRNQKPNLQQPSGCQKDTSHLRAQAVGEEVLVREALVALQDVPLEPNPLPYMHPSTHSSLIDNLTTVIRCQTSTGPFPVQQACTRFLKLYVSAQRIRAKHFGYDEFRHGQEAAIARVLRQQSTLLILATGTGKSLCYQLPLLYLTDQFRCMGLVITPLLSLIQDQIAQLPKGLRGAALNSTLTPEQVSATKVAVLEGRIDVLFIAPETLITSWLQQLLLHRDAPRIAFATVDEAHCVSEWSHNFRPAYLRIAGVLQNVFGVHNILALTATATLVTQRSIQTHLGIEDSGIIRLFSVPSNLQLAASTPMDRKQRLVYLLKVHHLYSEGATIVYCSKQKETEALARTLRAEGIAAQAYHAGLPATTRQRVQRAFATSKIRVIIATIAFGMGLNIHNVRVVIHYSLPHAPEAYAQEVGRAGRDGLPAYCHVFAHPEDLETHRCHAYGDSVDLVGIKRLMEYVAGPAAISTTTVSRIRAQMRQTGATGQALATQAAKQRIFHGVLDLDEISVLLDLKETVLTTMLSNLELLSSGNIQLGSRCAASITFHVRDEAFATTDPLLRAVSAAARPQAGGRKGHEVLDAHGLMEVAAATGLKPSEIVINLHGMRAAGKIFCEEGNTGVAFSLREPLSTDQVDAWVAALADKASAFERSLLQKSEEMHAIVESAAAMEGTETATASSLANQLIRQRLEKYFEATEPSLQSSLGGKRIQDEAPLRRAIHAFLERRSPDERRLTPRVVARIAYGIGSPAFPSEDWWNSSLWAKFRPIAFEQLMSIAQQVLIDLA</sequence>
<keyword evidence="10" id="KW-0347">Helicase</keyword>
<dbReference type="GO" id="GO:0005737">
    <property type="term" value="C:cytoplasm"/>
    <property type="evidence" value="ECO:0000318"/>
    <property type="project" value="GO_Central"/>
</dbReference>
<dbReference type="KEGG" id="mbr:MONBRDRAFT_31140"/>
<evidence type="ECO:0000256" key="4">
    <source>
        <dbReference type="ARBA" id="ARBA00005446"/>
    </source>
</evidence>
<dbReference type="Gene3D" id="1.10.10.1460">
    <property type="match status" value="1"/>
</dbReference>
<evidence type="ECO:0000256" key="5">
    <source>
        <dbReference type="ARBA" id="ARBA00022490"/>
    </source>
</evidence>
<dbReference type="GO" id="GO:0000724">
    <property type="term" value="P:double-strand break repair via homologous recombination"/>
    <property type="evidence" value="ECO:0000318"/>
    <property type="project" value="GO_Central"/>
</dbReference>
<evidence type="ECO:0000259" key="25">
    <source>
        <dbReference type="PROSITE" id="PS50158"/>
    </source>
</evidence>
<evidence type="ECO:0000256" key="24">
    <source>
        <dbReference type="SAM" id="MobiDB-lite"/>
    </source>
</evidence>
<evidence type="ECO:0000256" key="7">
    <source>
        <dbReference type="ARBA" id="ARBA00022723"/>
    </source>
</evidence>
<dbReference type="GO" id="GO:0005694">
    <property type="term" value="C:chromosome"/>
    <property type="evidence" value="ECO:0000318"/>
    <property type="project" value="GO_Central"/>
</dbReference>
<dbReference type="PANTHER" id="PTHR13710:SF108">
    <property type="entry name" value="ATP-DEPENDENT DNA HELICASE Q4"/>
    <property type="match status" value="1"/>
</dbReference>
<dbReference type="SUPFAM" id="SSF57756">
    <property type="entry name" value="Retrovirus zinc finger-like domains"/>
    <property type="match status" value="1"/>
</dbReference>
<dbReference type="InterPro" id="IPR014001">
    <property type="entry name" value="Helicase_ATP-bd"/>
</dbReference>
<dbReference type="Pfam" id="PF11719">
    <property type="entry name" value="Drc1-Sld2"/>
    <property type="match status" value="1"/>
</dbReference>
<comment type="similarity">
    <text evidence="4">Belongs to the helicase family. RecQ subfamily.</text>
</comment>
<dbReference type="PROSITE" id="PS51192">
    <property type="entry name" value="HELICASE_ATP_BIND_1"/>
    <property type="match status" value="1"/>
</dbReference>
<evidence type="ECO:0000256" key="9">
    <source>
        <dbReference type="ARBA" id="ARBA00022801"/>
    </source>
</evidence>
<evidence type="ECO:0000256" key="17">
    <source>
        <dbReference type="ARBA" id="ARBA00034808"/>
    </source>
</evidence>
<feature type="compositionally biased region" description="Polar residues" evidence="24">
    <location>
        <begin position="463"/>
        <end position="475"/>
    </location>
</feature>
<keyword evidence="7" id="KW-0479">Metal-binding</keyword>
<gene>
    <name evidence="28" type="ORF">MONBRDRAFT_31140</name>
</gene>
<keyword evidence="13" id="KW-0238">DNA-binding</keyword>
<dbReference type="SMART" id="SM00490">
    <property type="entry name" value="HELICc"/>
    <property type="match status" value="1"/>
</dbReference>
<keyword evidence="29" id="KW-1185">Reference proteome</keyword>
<keyword evidence="6" id="KW-0597">Phosphoprotein</keyword>
<dbReference type="GO" id="GO:0009378">
    <property type="term" value="F:four-way junction helicase activity"/>
    <property type="evidence" value="ECO:0000318"/>
    <property type="project" value="GO_Central"/>
</dbReference>
<accession>A9URZ3</accession>
<feature type="region of interest" description="Disordered" evidence="24">
    <location>
        <begin position="217"/>
        <end position="242"/>
    </location>
</feature>
<keyword evidence="23" id="KW-0863">Zinc-finger</keyword>
<dbReference type="NCBIfam" id="TIGR00614">
    <property type="entry name" value="recQ_fam"/>
    <property type="match status" value="1"/>
</dbReference>
<evidence type="ECO:0000256" key="21">
    <source>
        <dbReference type="ARBA" id="ARBA00078242"/>
    </source>
</evidence>
<evidence type="ECO:0000256" key="14">
    <source>
        <dbReference type="ARBA" id="ARBA00023235"/>
    </source>
</evidence>
<dbReference type="SUPFAM" id="SSF52540">
    <property type="entry name" value="P-loop containing nucleoside triphosphate hydrolases"/>
    <property type="match status" value="1"/>
</dbReference>
<dbReference type="InterPro" id="IPR021110">
    <property type="entry name" value="DNA_rep_checkpnt_protein"/>
</dbReference>
<dbReference type="PROSITE" id="PS51194">
    <property type="entry name" value="HELICASE_CTER"/>
    <property type="match status" value="1"/>
</dbReference>
<dbReference type="InterPro" id="IPR004589">
    <property type="entry name" value="DNA_helicase_ATP-dep_RecQ"/>
</dbReference>
<proteinExistence type="inferred from homology"/>
<evidence type="ECO:0000256" key="20">
    <source>
        <dbReference type="ARBA" id="ARBA00076756"/>
    </source>
</evidence>
<dbReference type="FunFam" id="1.10.10.1460:FF:000001">
    <property type="entry name" value="DNA replication regulator Sld2"/>
    <property type="match status" value="1"/>
</dbReference>
<evidence type="ECO:0000256" key="2">
    <source>
        <dbReference type="ARBA" id="ARBA00004123"/>
    </source>
</evidence>
<evidence type="ECO:0000256" key="22">
    <source>
        <dbReference type="ARBA" id="ARBA00084018"/>
    </source>
</evidence>
<dbReference type="GO" id="GO:0003677">
    <property type="term" value="F:DNA binding"/>
    <property type="evidence" value="ECO:0007669"/>
    <property type="project" value="UniProtKB-KW"/>
</dbReference>
<dbReference type="GO" id="GO:0008270">
    <property type="term" value="F:zinc ion binding"/>
    <property type="evidence" value="ECO:0007669"/>
    <property type="project" value="UniProtKB-KW"/>
</dbReference>
<feature type="region of interest" description="Disordered" evidence="24">
    <location>
        <begin position="103"/>
        <end position="133"/>
    </location>
</feature>
<organism evidence="28 29">
    <name type="scientific">Monosiga brevicollis</name>
    <name type="common">Choanoflagellate</name>
    <dbReference type="NCBI Taxonomy" id="81824"/>
    <lineage>
        <taxon>Eukaryota</taxon>
        <taxon>Choanoflagellata</taxon>
        <taxon>Craspedida</taxon>
        <taxon>Salpingoecidae</taxon>
        <taxon>Monosiga</taxon>
    </lineage>
</organism>
<feature type="compositionally biased region" description="Basic residues" evidence="24">
    <location>
        <begin position="453"/>
        <end position="462"/>
    </location>
</feature>
<dbReference type="SMART" id="SM00343">
    <property type="entry name" value="ZnF_C2HC"/>
    <property type="match status" value="1"/>
</dbReference>
<evidence type="ECO:0000256" key="11">
    <source>
        <dbReference type="ARBA" id="ARBA00022833"/>
    </source>
</evidence>
<dbReference type="RefSeq" id="XP_001742976.1">
    <property type="nucleotide sequence ID" value="XM_001742924.1"/>
</dbReference>
<dbReference type="EC" id="5.6.2.4" evidence="17"/>
<evidence type="ECO:0000256" key="6">
    <source>
        <dbReference type="ARBA" id="ARBA00022553"/>
    </source>
</evidence>
<comment type="subcellular location">
    <subcellularLocation>
        <location evidence="3">Cytoplasm</location>
    </subcellularLocation>
    <subcellularLocation>
        <location evidence="2">Nucleus</location>
    </subcellularLocation>
</comment>
<evidence type="ECO:0000256" key="19">
    <source>
        <dbReference type="ARBA" id="ARBA00074290"/>
    </source>
</evidence>
<dbReference type="Proteomes" id="UP000001357">
    <property type="component" value="Unassembled WGS sequence"/>
</dbReference>
<feature type="compositionally biased region" description="Polar residues" evidence="24">
    <location>
        <begin position="229"/>
        <end position="242"/>
    </location>
</feature>
<keyword evidence="5" id="KW-0963">Cytoplasm</keyword>
<dbReference type="InterPro" id="IPR001878">
    <property type="entry name" value="Znf_CCHC"/>
</dbReference>
<dbReference type="EMBL" id="CH991544">
    <property type="protein sequence ID" value="EDQ91690.1"/>
    <property type="molecule type" value="Genomic_DNA"/>
</dbReference>
<dbReference type="eggNOG" id="KOG0351">
    <property type="taxonomic scope" value="Eukaryota"/>
</dbReference>
<dbReference type="GO" id="GO:0005524">
    <property type="term" value="F:ATP binding"/>
    <property type="evidence" value="ECO:0007669"/>
    <property type="project" value="UniProtKB-KW"/>
</dbReference>
<dbReference type="GO" id="GO:0043138">
    <property type="term" value="F:3'-5' DNA helicase activity"/>
    <property type="evidence" value="ECO:0000318"/>
    <property type="project" value="GO_Central"/>
</dbReference>
<feature type="domain" description="CCHC-type" evidence="25">
    <location>
        <begin position="342"/>
        <end position="356"/>
    </location>
</feature>
<comment type="catalytic activity">
    <reaction evidence="18">
        <text>ATP + H2O = ADP + phosphate + H(+)</text>
        <dbReference type="Rhea" id="RHEA:13065"/>
        <dbReference type="ChEBI" id="CHEBI:15377"/>
        <dbReference type="ChEBI" id="CHEBI:15378"/>
        <dbReference type="ChEBI" id="CHEBI:30616"/>
        <dbReference type="ChEBI" id="CHEBI:43474"/>
        <dbReference type="ChEBI" id="CHEBI:456216"/>
    </reaction>
</comment>
<evidence type="ECO:0000256" key="13">
    <source>
        <dbReference type="ARBA" id="ARBA00023125"/>
    </source>
</evidence>
<dbReference type="FunFam" id="3.40.50.300:FF:000772">
    <property type="entry name" value="ATP-dependent DNA helicase Q4"/>
    <property type="match status" value="1"/>
</dbReference>
<feature type="compositionally biased region" description="Polar residues" evidence="24">
    <location>
        <begin position="431"/>
        <end position="441"/>
    </location>
</feature>
<keyword evidence="14" id="KW-0413">Isomerase</keyword>
<keyword evidence="8" id="KW-0547">Nucleotide-binding</keyword>
<comment type="catalytic activity">
    <reaction evidence="16">
        <text>Couples ATP hydrolysis with the unwinding of duplex DNA by translocating in the 3'-5' direction.</text>
        <dbReference type="EC" id="5.6.2.4"/>
    </reaction>
</comment>
<keyword evidence="9" id="KW-0378">Hydrolase</keyword>
<feature type="compositionally biased region" description="Low complexity" evidence="24">
    <location>
        <begin position="103"/>
        <end position="114"/>
    </location>
</feature>
<name>A9URZ3_MONBE</name>
<dbReference type="AlphaFoldDB" id="A9URZ3"/>
<evidence type="ECO:0000313" key="28">
    <source>
        <dbReference type="EMBL" id="EDQ91690.1"/>
    </source>
</evidence>
<dbReference type="PANTHER" id="PTHR13710">
    <property type="entry name" value="DNA HELICASE RECQ FAMILY MEMBER"/>
    <property type="match status" value="1"/>
</dbReference>
<evidence type="ECO:0000256" key="15">
    <source>
        <dbReference type="ARBA" id="ARBA00023242"/>
    </source>
</evidence>
<dbReference type="Gene3D" id="4.10.60.10">
    <property type="entry name" value="Zinc finger, CCHC-type"/>
    <property type="match status" value="1"/>
</dbReference>
<dbReference type="InParanoid" id="A9URZ3"/>
<dbReference type="Gene3D" id="3.40.50.300">
    <property type="entry name" value="P-loop containing nucleotide triphosphate hydrolases"/>
    <property type="match status" value="2"/>
</dbReference>
<dbReference type="GO" id="GO:0016787">
    <property type="term" value="F:hydrolase activity"/>
    <property type="evidence" value="ECO:0007669"/>
    <property type="project" value="UniProtKB-KW"/>
</dbReference>
<dbReference type="InterPro" id="IPR011545">
    <property type="entry name" value="DEAD/DEAH_box_helicase_dom"/>
</dbReference>
<evidence type="ECO:0000256" key="16">
    <source>
        <dbReference type="ARBA" id="ARBA00034617"/>
    </source>
</evidence>
<evidence type="ECO:0000256" key="18">
    <source>
        <dbReference type="ARBA" id="ARBA00049360"/>
    </source>
</evidence>
<dbReference type="FunCoup" id="A9URZ3">
    <property type="interactions" value="909"/>
</dbReference>
<reference evidence="28 29" key="1">
    <citation type="journal article" date="2008" name="Nature">
        <title>The genome of the choanoflagellate Monosiga brevicollis and the origin of metazoans.</title>
        <authorList>
            <consortium name="JGI Sequencing"/>
            <person name="King N."/>
            <person name="Westbrook M.J."/>
            <person name="Young S.L."/>
            <person name="Kuo A."/>
            <person name="Abedin M."/>
            <person name="Chapman J."/>
            <person name="Fairclough S."/>
            <person name="Hellsten U."/>
            <person name="Isogai Y."/>
            <person name="Letunic I."/>
            <person name="Marr M."/>
            <person name="Pincus D."/>
            <person name="Putnam N."/>
            <person name="Rokas A."/>
            <person name="Wright K.J."/>
            <person name="Zuzow R."/>
            <person name="Dirks W."/>
            <person name="Good M."/>
            <person name="Goodstein D."/>
            <person name="Lemons D."/>
            <person name="Li W."/>
            <person name="Lyons J.B."/>
            <person name="Morris A."/>
            <person name="Nichols S."/>
            <person name="Richter D.J."/>
            <person name="Salamov A."/>
            <person name="Bork P."/>
            <person name="Lim W.A."/>
            <person name="Manning G."/>
            <person name="Miller W.T."/>
            <person name="McGinnis W."/>
            <person name="Shapiro H."/>
            <person name="Tjian R."/>
            <person name="Grigoriev I.V."/>
            <person name="Rokhsar D."/>
        </authorList>
    </citation>
    <scope>NUCLEOTIDE SEQUENCE [LARGE SCALE GENOMIC DNA]</scope>
    <source>
        <strain evidence="29">MX1 / ATCC 50154</strain>
    </source>
</reference>